<keyword evidence="2" id="KW-0802">TPR repeat</keyword>
<gene>
    <name evidence="4" type="ORF">DBRI00130_LOCUS41907</name>
</gene>
<dbReference type="EMBL" id="HBNS01058265">
    <property type="protein sequence ID" value="CAE4663285.1"/>
    <property type="molecule type" value="Transcribed_RNA"/>
</dbReference>
<dbReference type="AlphaFoldDB" id="A0A7S4W9J5"/>
<reference evidence="4" key="1">
    <citation type="submission" date="2021-01" db="EMBL/GenBank/DDBJ databases">
        <authorList>
            <person name="Corre E."/>
            <person name="Pelletier E."/>
            <person name="Niang G."/>
            <person name="Scheremetjew M."/>
            <person name="Finn R."/>
            <person name="Kale V."/>
            <person name="Holt S."/>
            <person name="Cochrane G."/>
            <person name="Meng A."/>
            <person name="Brown T."/>
            <person name="Cohen L."/>
        </authorList>
    </citation>
    <scope>NUCLEOTIDE SEQUENCE</scope>
    <source>
        <strain evidence="4">GSO104</strain>
    </source>
</reference>
<accession>A0A7S4W9J5</accession>
<feature type="compositionally biased region" description="Acidic residues" evidence="3">
    <location>
        <begin position="493"/>
        <end position="507"/>
    </location>
</feature>
<feature type="region of interest" description="Disordered" evidence="3">
    <location>
        <begin position="485"/>
        <end position="507"/>
    </location>
</feature>
<dbReference type="InterPro" id="IPR019734">
    <property type="entry name" value="TPR_rpt"/>
</dbReference>
<dbReference type="InterPro" id="IPR011990">
    <property type="entry name" value="TPR-like_helical_dom_sf"/>
</dbReference>
<dbReference type="Gene3D" id="1.25.40.10">
    <property type="entry name" value="Tetratricopeptide repeat domain"/>
    <property type="match status" value="1"/>
</dbReference>
<feature type="region of interest" description="Disordered" evidence="3">
    <location>
        <begin position="355"/>
        <end position="398"/>
    </location>
</feature>
<evidence type="ECO:0000256" key="2">
    <source>
        <dbReference type="ARBA" id="ARBA00022803"/>
    </source>
</evidence>
<feature type="region of interest" description="Disordered" evidence="3">
    <location>
        <begin position="60"/>
        <end position="148"/>
    </location>
</feature>
<dbReference type="PANTHER" id="PTHR45883">
    <property type="entry name" value="HSC70-INTERACTING PROTEIN"/>
    <property type="match status" value="1"/>
</dbReference>
<evidence type="ECO:0000256" key="1">
    <source>
        <dbReference type="ARBA" id="ARBA00022737"/>
    </source>
</evidence>
<feature type="compositionally biased region" description="Gly residues" evidence="3">
    <location>
        <begin position="374"/>
        <end position="398"/>
    </location>
</feature>
<evidence type="ECO:0008006" key="5">
    <source>
        <dbReference type="Google" id="ProtNLM"/>
    </source>
</evidence>
<dbReference type="SUPFAM" id="SSF48452">
    <property type="entry name" value="TPR-like"/>
    <property type="match status" value="1"/>
</dbReference>
<dbReference type="Gene3D" id="1.10.260.100">
    <property type="match status" value="1"/>
</dbReference>
<evidence type="ECO:0000313" key="4">
    <source>
        <dbReference type="EMBL" id="CAE4663285.1"/>
    </source>
</evidence>
<dbReference type="PANTHER" id="PTHR45883:SF2">
    <property type="entry name" value="HSC70-INTERACTING PROTEIN"/>
    <property type="match status" value="1"/>
</dbReference>
<protein>
    <recommendedName>
        <fullName evidence="5">STI1 domain-containing protein</fullName>
    </recommendedName>
</protein>
<dbReference type="InterPro" id="IPR013105">
    <property type="entry name" value="TPR_2"/>
</dbReference>
<proteinExistence type="predicted"/>
<sequence>MSSAAMENSGALKKTPKNVSEAIKKLPASEQVVVQTYIAKLKSAIEDLEHELLRHEDDGDEHAHYHGHEKCTHDHGHSHDHGKEEKEASPSGHAHDHGHETCKEDHNHEHGHGHEDKHGHDHEHEHEHKHEHEHEHEHAHDHKKDEKDDIPEWKKKAMAMDNDPMAAPFGGSWNMESSMDATTGTSGKVSETSTDTKDDLPPLYVSGDDFEKASNLKMEASDLKSAGDYKAALDKYSQAVLAAEPSALLYANRADVLLKLKRYEACIRDCNEALKKNPDSAKALRIRGKANKMTGSLRESLKDLSSSQSIDYDDEAAEILKEVSKQVQEMDHEVVMKKVQEEEKLKKRAEEIKKAREEAEKEARERSASAAAAGSGGMPGMSGGVPGMGGAGGPGSSMPGGMGGLMSVLLSDPELAAGMQNPKVMAAFQELMSSPGGAMGLMSDPSKLQKLMADPEVGPFLQKLMAKLGPMMGGMMGGAGGMPPGGMGGGAGMDEDMPDLDDIPDLG</sequence>
<dbReference type="GO" id="GO:0030544">
    <property type="term" value="F:Hsp70 protein binding"/>
    <property type="evidence" value="ECO:0007669"/>
    <property type="project" value="TreeGrafter"/>
</dbReference>
<dbReference type="Pfam" id="PF07719">
    <property type="entry name" value="TPR_2"/>
    <property type="match status" value="1"/>
</dbReference>
<feature type="compositionally biased region" description="Basic and acidic residues" evidence="3">
    <location>
        <begin position="355"/>
        <end position="367"/>
    </location>
</feature>
<keyword evidence="1" id="KW-0677">Repeat</keyword>
<evidence type="ECO:0000256" key="3">
    <source>
        <dbReference type="SAM" id="MobiDB-lite"/>
    </source>
</evidence>
<feature type="region of interest" description="Disordered" evidence="3">
    <location>
        <begin position="162"/>
        <end position="205"/>
    </location>
</feature>
<dbReference type="SMART" id="SM00028">
    <property type="entry name" value="TPR"/>
    <property type="match status" value="2"/>
</dbReference>
<name>A0A7S4W9J5_9STRA</name>
<organism evidence="4">
    <name type="scientific">Ditylum brightwellii</name>
    <dbReference type="NCBI Taxonomy" id="49249"/>
    <lineage>
        <taxon>Eukaryota</taxon>
        <taxon>Sar</taxon>
        <taxon>Stramenopiles</taxon>
        <taxon>Ochrophyta</taxon>
        <taxon>Bacillariophyta</taxon>
        <taxon>Mediophyceae</taxon>
        <taxon>Lithodesmiophycidae</taxon>
        <taxon>Lithodesmiales</taxon>
        <taxon>Lithodesmiaceae</taxon>
        <taxon>Ditylum</taxon>
    </lineage>
</organism>
<feature type="compositionally biased region" description="Polar residues" evidence="3">
    <location>
        <begin position="174"/>
        <end position="193"/>
    </location>
</feature>